<evidence type="ECO:0000259" key="1">
    <source>
        <dbReference type="Pfam" id="PF01869"/>
    </source>
</evidence>
<evidence type="ECO:0000313" key="3">
    <source>
        <dbReference type="Proteomes" id="UP000292935"/>
    </source>
</evidence>
<sequence length="319" mass="33544">MMGAEEMASVGADRDRAPTLAVDAGQSGIKVRYRGAELQQWSLPGIRTDLPLRPQLAEVIRDAFERGCRPASAGVGVSGLTRSEADAEGLYRTGAHELGVESITLAHDSVTAFLGTLGEERGVVVAAGTGTVAFAVGASAVARIDGWGNLMGDAGSAYWLGREALDAAMRAHDGRGPETALLDVVRAEFPDVESAYIELQSDPSRVERIARYARQVSAVADDDEVARSILTRGARELALSAFTGLRRVGEHLAPAPTIRATGGVFRSAHIVDEFSSELYARLPGADIRVADADPLDGAELLAQIADSSVLASLVSRVHS</sequence>
<dbReference type="InterPro" id="IPR043129">
    <property type="entry name" value="ATPase_NBD"/>
</dbReference>
<name>A0A4Q2JP40_9MICO</name>
<dbReference type="PANTHER" id="PTHR43190">
    <property type="entry name" value="N-ACETYL-D-GLUCOSAMINE KINASE"/>
    <property type="match status" value="1"/>
</dbReference>
<proteinExistence type="predicted"/>
<dbReference type="InterPro" id="IPR052519">
    <property type="entry name" value="Euk-type_GlcNAc_Kinase"/>
</dbReference>
<keyword evidence="3" id="KW-1185">Reference proteome</keyword>
<organism evidence="2 3">
    <name type="scientific">Agromyces fucosus</name>
    <dbReference type="NCBI Taxonomy" id="41985"/>
    <lineage>
        <taxon>Bacteria</taxon>
        <taxon>Bacillati</taxon>
        <taxon>Actinomycetota</taxon>
        <taxon>Actinomycetes</taxon>
        <taxon>Micrococcales</taxon>
        <taxon>Microbacteriaceae</taxon>
        <taxon>Agromyces</taxon>
    </lineage>
</organism>
<dbReference type="PANTHER" id="PTHR43190:SF3">
    <property type="entry name" value="N-ACETYL-D-GLUCOSAMINE KINASE"/>
    <property type="match status" value="1"/>
</dbReference>
<dbReference type="EMBL" id="SDPO01000002">
    <property type="protein sequence ID" value="RXZ48814.1"/>
    <property type="molecule type" value="Genomic_DNA"/>
</dbReference>
<dbReference type="Proteomes" id="UP000292935">
    <property type="component" value="Unassembled WGS sequence"/>
</dbReference>
<dbReference type="AlphaFoldDB" id="A0A4Q2JP40"/>
<dbReference type="InterPro" id="IPR002731">
    <property type="entry name" value="ATPase_BadF"/>
</dbReference>
<gene>
    <name evidence="2" type="ORF">ESP57_07455</name>
</gene>
<evidence type="ECO:0000313" key="2">
    <source>
        <dbReference type="EMBL" id="RXZ48814.1"/>
    </source>
</evidence>
<protein>
    <recommendedName>
        <fullName evidence="1">ATPase BadF/BadG/BcrA/BcrD type domain-containing protein</fullName>
    </recommendedName>
</protein>
<dbReference type="Pfam" id="PF01869">
    <property type="entry name" value="BcrAD_BadFG"/>
    <property type="match status" value="1"/>
</dbReference>
<dbReference type="Gene3D" id="3.30.420.40">
    <property type="match status" value="2"/>
</dbReference>
<dbReference type="SUPFAM" id="SSF53067">
    <property type="entry name" value="Actin-like ATPase domain"/>
    <property type="match status" value="1"/>
</dbReference>
<feature type="domain" description="ATPase BadF/BadG/BcrA/BcrD type" evidence="1">
    <location>
        <begin position="73"/>
        <end position="302"/>
    </location>
</feature>
<comment type="caution">
    <text evidence="2">The sequence shown here is derived from an EMBL/GenBank/DDBJ whole genome shotgun (WGS) entry which is preliminary data.</text>
</comment>
<dbReference type="OrthoDB" id="8701357at2"/>
<accession>A0A4Q2JP40</accession>
<reference evidence="2 3" key="1">
    <citation type="submission" date="2019-01" db="EMBL/GenBank/DDBJ databases">
        <authorList>
            <person name="Li J."/>
        </authorList>
    </citation>
    <scope>NUCLEOTIDE SEQUENCE [LARGE SCALE GENOMIC DNA]</scope>
    <source>
        <strain evidence="2 3">CCUG 35506</strain>
    </source>
</reference>